<gene>
    <name evidence="3" type="ORF">EIN_401370</name>
</gene>
<reference evidence="3 4" key="1">
    <citation type="submission" date="2012-10" db="EMBL/GenBank/DDBJ databases">
        <authorList>
            <person name="Zafar N."/>
            <person name="Inman J."/>
            <person name="Hall N."/>
            <person name="Lorenzi H."/>
            <person name="Caler E."/>
        </authorList>
    </citation>
    <scope>NUCLEOTIDE SEQUENCE [LARGE SCALE GENOMIC DNA]</scope>
    <source>
        <strain evidence="3 4">IP1</strain>
    </source>
</reference>
<dbReference type="AlphaFoldDB" id="A0A0A1UD75"/>
<dbReference type="PANTHER" id="PTHR45756">
    <property type="entry name" value="PALMITOYLTRANSFERASE"/>
    <property type="match status" value="1"/>
</dbReference>
<evidence type="ECO:0000256" key="1">
    <source>
        <dbReference type="SAM" id="Phobius"/>
    </source>
</evidence>
<dbReference type="RefSeq" id="XP_004261145.1">
    <property type="nucleotide sequence ID" value="XM_004261097.1"/>
</dbReference>
<feature type="chain" id="PRO_5013266300" description="Furin repeat-containing protein" evidence="2">
    <location>
        <begin position="16"/>
        <end position="560"/>
    </location>
</feature>
<evidence type="ECO:0000313" key="3">
    <source>
        <dbReference type="EMBL" id="ELP94374.1"/>
    </source>
</evidence>
<keyword evidence="4" id="KW-1185">Reference proteome</keyword>
<feature type="transmembrane region" description="Helical" evidence="1">
    <location>
        <begin position="519"/>
        <end position="547"/>
    </location>
</feature>
<keyword evidence="1" id="KW-1133">Transmembrane helix</keyword>
<dbReference type="EMBL" id="KB206235">
    <property type="protein sequence ID" value="ELP94374.1"/>
    <property type="molecule type" value="Genomic_DNA"/>
</dbReference>
<evidence type="ECO:0008006" key="5">
    <source>
        <dbReference type="Google" id="ProtNLM"/>
    </source>
</evidence>
<proteinExistence type="predicted"/>
<evidence type="ECO:0000313" key="4">
    <source>
        <dbReference type="Proteomes" id="UP000014680"/>
    </source>
</evidence>
<keyword evidence="2" id="KW-0732">Signal</keyword>
<keyword evidence="1" id="KW-0812">Transmembrane</keyword>
<dbReference type="InterPro" id="IPR053215">
    <property type="entry name" value="TKL_Ser/Thr_kinase"/>
</dbReference>
<dbReference type="Proteomes" id="UP000014680">
    <property type="component" value="Unassembled WGS sequence"/>
</dbReference>
<evidence type="ECO:0000256" key="2">
    <source>
        <dbReference type="SAM" id="SignalP"/>
    </source>
</evidence>
<dbReference type="VEuPathDB" id="AmoebaDB:EIN_401370"/>
<feature type="signal peptide" evidence="2">
    <location>
        <begin position="1"/>
        <end position="15"/>
    </location>
</feature>
<dbReference type="GeneID" id="14893359"/>
<dbReference type="PANTHER" id="PTHR45756:SF1">
    <property type="entry name" value="PROTEIN KINASE DOMAIN CONTAINING PROTEIN"/>
    <property type="match status" value="1"/>
</dbReference>
<dbReference type="SUPFAM" id="SSF57184">
    <property type="entry name" value="Growth factor receptor domain"/>
    <property type="match status" value="2"/>
</dbReference>
<dbReference type="SMART" id="SM00261">
    <property type="entry name" value="FU"/>
    <property type="match status" value="3"/>
</dbReference>
<keyword evidence="1" id="KW-0472">Membrane</keyword>
<accession>A0A0A1UD75</accession>
<sequence length="560" mass="61530">MIVLLTAFLVVQISAETSNPDCSTASCVLCSTDSTTCSGCKTNYILKDGVCIHKSALNCAQVYEDTCQQCEIGYKLDQTTKGCVEGTDGCLSYNTNGRCVTCYFNYLLVNEVCTQCEEVAHCTTYDGNCKCTECALNYYPTAQNTCETSDIYCTAYDSPDHPYQCKSCVTGFYLNTSTYTCEQGATPYCNIYTETASEAATCVECLPSYILMDDNTCTSATEIYGEHCLFSSSKVECTDCDDGFYSAEKTCKSCFEHCAVCSSEVCQTCESAYAYDTETKKCEDGTCLKSPNEAYKCNELAESEEACSASGQNCVFETVNDNTFMCLYKGSNCTSWDVAGDCEQCRSSEYKRDSTNTKICVPRTENCKTYGVGLSGLTKCVECLAGYFMNDDFTCSKCDAVCSDRCEYQSNYCAEYTCTDFVCTKCTETVGKCEKCLYNKVTEKNTCGPIVCTEPLTDGNCGACAKYSEETKIVHQYTDPTQVPVTIEYYLPGLDLNCFTDNTQSSSELSESSEEDLTWLWITLGVVGGVLLIAVIILVVVVVIITIKKKKGSEYSKIEQ</sequence>
<protein>
    <recommendedName>
        <fullName evidence="5">Furin repeat-containing protein</fullName>
    </recommendedName>
</protein>
<dbReference type="KEGG" id="eiv:EIN_401370"/>
<organism evidence="3 4">
    <name type="scientific">Entamoeba invadens IP1</name>
    <dbReference type="NCBI Taxonomy" id="370355"/>
    <lineage>
        <taxon>Eukaryota</taxon>
        <taxon>Amoebozoa</taxon>
        <taxon>Evosea</taxon>
        <taxon>Archamoebae</taxon>
        <taxon>Mastigamoebida</taxon>
        <taxon>Entamoebidae</taxon>
        <taxon>Entamoeba</taxon>
    </lineage>
</organism>
<dbReference type="InterPro" id="IPR006212">
    <property type="entry name" value="Furin_repeat"/>
</dbReference>
<dbReference type="InterPro" id="IPR009030">
    <property type="entry name" value="Growth_fac_rcpt_cys_sf"/>
</dbReference>
<name>A0A0A1UD75_ENTIV</name>